<evidence type="ECO:0000256" key="6">
    <source>
        <dbReference type="SAM" id="MobiDB-lite"/>
    </source>
</evidence>
<feature type="compositionally biased region" description="Basic and acidic residues" evidence="6">
    <location>
        <begin position="82"/>
        <end position="93"/>
    </location>
</feature>
<dbReference type="InterPro" id="IPR050127">
    <property type="entry name" value="Serine_Proteases_S1"/>
</dbReference>
<evidence type="ECO:0000256" key="5">
    <source>
        <dbReference type="ARBA" id="ARBA00022825"/>
    </source>
</evidence>
<dbReference type="GO" id="GO:0004252">
    <property type="term" value="F:serine-type endopeptidase activity"/>
    <property type="evidence" value="ECO:0007669"/>
    <property type="project" value="InterPro"/>
</dbReference>
<keyword evidence="2" id="KW-0964">Secreted</keyword>
<keyword evidence="4" id="KW-0378">Hydrolase</keyword>
<dbReference type="PROSITE" id="PS00135">
    <property type="entry name" value="TRYPSIN_SER"/>
    <property type="match status" value="1"/>
</dbReference>
<evidence type="ECO:0000256" key="2">
    <source>
        <dbReference type="ARBA" id="ARBA00022525"/>
    </source>
</evidence>
<proteinExistence type="predicted"/>
<dbReference type="AlphaFoldDB" id="A0A8D9E4J7"/>
<sequence>MEGGKDTCQGDSGGPLQVILPKLCAYNIIGIVSHGRECGLPNTPSIYTRVSYYIPWIVHVVWGGTSELPCSNLDTAVKYRQEESKLDKERANRESILTEWR</sequence>
<evidence type="ECO:0000313" key="8">
    <source>
        <dbReference type="EMBL" id="CAG6740306.1"/>
    </source>
</evidence>
<dbReference type="InterPro" id="IPR009003">
    <property type="entry name" value="Peptidase_S1_PA"/>
</dbReference>
<dbReference type="GO" id="GO:0005615">
    <property type="term" value="C:extracellular space"/>
    <property type="evidence" value="ECO:0007669"/>
    <property type="project" value="TreeGrafter"/>
</dbReference>
<dbReference type="InterPro" id="IPR001254">
    <property type="entry name" value="Trypsin_dom"/>
</dbReference>
<keyword evidence="5" id="KW-0720">Serine protease</keyword>
<dbReference type="InterPro" id="IPR043504">
    <property type="entry name" value="Peptidase_S1_PA_chymotrypsin"/>
</dbReference>
<evidence type="ECO:0000256" key="4">
    <source>
        <dbReference type="ARBA" id="ARBA00022801"/>
    </source>
</evidence>
<dbReference type="PROSITE" id="PS50240">
    <property type="entry name" value="TRYPSIN_DOM"/>
    <property type="match status" value="1"/>
</dbReference>
<dbReference type="Pfam" id="PF00089">
    <property type="entry name" value="Trypsin"/>
    <property type="match status" value="1"/>
</dbReference>
<evidence type="ECO:0000259" key="7">
    <source>
        <dbReference type="PROSITE" id="PS50240"/>
    </source>
</evidence>
<dbReference type="SUPFAM" id="SSF50494">
    <property type="entry name" value="Trypsin-like serine proteases"/>
    <property type="match status" value="1"/>
</dbReference>
<dbReference type="Gene3D" id="2.40.10.10">
    <property type="entry name" value="Trypsin-like serine proteases"/>
    <property type="match status" value="1"/>
</dbReference>
<reference evidence="8" key="1">
    <citation type="submission" date="2021-05" db="EMBL/GenBank/DDBJ databases">
        <authorList>
            <person name="Alioto T."/>
            <person name="Alioto T."/>
            <person name="Gomez Garrido J."/>
        </authorList>
    </citation>
    <scope>NUCLEOTIDE SEQUENCE</scope>
</reference>
<feature type="region of interest" description="Disordered" evidence="6">
    <location>
        <begin position="82"/>
        <end position="101"/>
    </location>
</feature>
<dbReference type="InterPro" id="IPR033116">
    <property type="entry name" value="TRYPSIN_SER"/>
</dbReference>
<dbReference type="PANTHER" id="PTHR24264:SF65">
    <property type="entry name" value="SRCR DOMAIN-CONTAINING PROTEIN"/>
    <property type="match status" value="1"/>
</dbReference>
<feature type="domain" description="Peptidase S1" evidence="7">
    <location>
        <begin position="1"/>
        <end position="62"/>
    </location>
</feature>
<evidence type="ECO:0000256" key="1">
    <source>
        <dbReference type="ARBA" id="ARBA00004613"/>
    </source>
</evidence>
<comment type="subcellular location">
    <subcellularLocation>
        <location evidence="1">Secreted</location>
    </subcellularLocation>
</comment>
<protein>
    <submittedName>
        <fullName evidence="8">Serine protease snake</fullName>
    </submittedName>
</protein>
<name>A0A8D9E4J7_9HEMI</name>
<dbReference type="EMBL" id="HBUF01418307">
    <property type="protein sequence ID" value="CAG6740306.1"/>
    <property type="molecule type" value="Transcribed_RNA"/>
</dbReference>
<evidence type="ECO:0000256" key="3">
    <source>
        <dbReference type="ARBA" id="ARBA00022670"/>
    </source>
</evidence>
<accession>A0A8D9E4J7</accession>
<keyword evidence="3 8" id="KW-0645">Protease</keyword>
<dbReference type="GO" id="GO:0006508">
    <property type="term" value="P:proteolysis"/>
    <property type="evidence" value="ECO:0007669"/>
    <property type="project" value="UniProtKB-KW"/>
</dbReference>
<organism evidence="8">
    <name type="scientific">Cacopsylla melanoneura</name>
    <dbReference type="NCBI Taxonomy" id="428564"/>
    <lineage>
        <taxon>Eukaryota</taxon>
        <taxon>Metazoa</taxon>
        <taxon>Ecdysozoa</taxon>
        <taxon>Arthropoda</taxon>
        <taxon>Hexapoda</taxon>
        <taxon>Insecta</taxon>
        <taxon>Pterygota</taxon>
        <taxon>Neoptera</taxon>
        <taxon>Paraneoptera</taxon>
        <taxon>Hemiptera</taxon>
        <taxon>Sternorrhyncha</taxon>
        <taxon>Psylloidea</taxon>
        <taxon>Psyllidae</taxon>
        <taxon>Psyllinae</taxon>
        <taxon>Cacopsylla</taxon>
    </lineage>
</organism>
<dbReference type="PANTHER" id="PTHR24264">
    <property type="entry name" value="TRYPSIN-RELATED"/>
    <property type="match status" value="1"/>
</dbReference>